<organism evidence="2 3">
    <name type="scientific">Microbulbifer rhizosphaerae</name>
    <dbReference type="NCBI Taxonomy" id="1562603"/>
    <lineage>
        <taxon>Bacteria</taxon>
        <taxon>Pseudomonadati</taxon>
        <taxon>Pseudomonadota</taxon>
        <taxon>Gammaproteobacteria</taxon>
        <taxon>Cellvibrionales</taxon>
        <taxon>Microbulbiferaceae</taxon>
        <taxon>Microbulbifer</taxon>
    </lineage>
</organism>
<name>A0A7W4WBU8_9GAMM</name>
<gene>
    <name evidence="2" type="ORF">FHS09_002232</name>
</gene>
<reference evidence="2 3" key="1">
    <citation type="submission" date="2020-08" db="EMBL/GenBank/DDBJ databases">
        <title>Genomic Encyclopedia of Type Strains, Phase III (KMG-III): the genomes of soil and plant-associated and newly described type strains.</title>
        <authorList>
            <person name="Whitman W."/>
        </authorList>
    </citation>
    <scope>NUCLEOTIDE SEQUENCE [LARGE SCALE GENOMIC DNA]</scope>
    <source>
        <strain evidence="2 3">CECT 8799</strain>
    </source>
</reference>
<dbReference type="AlphaFoldDB" id="A0A7W4WBU8"/>
<protein>
    <submittedName>
        <fullName evidence="2">Uncharacterized protein</fullName>
    </submittedName>
</protein>
<sequence length="71" mass="7390">MKSSTSTGRPSTRTTLSSGSSASLDLVTAFSAEPASERTQPLFSLWGDRRAPEQAAGVLTNAGTVVDRGDF</sequence>
<dbReference type="RefSeq" id="WP_183459745.1">
    <property type="nucleotide sequence ID" value="NZ_JACHWZ010000009.1"/>
</dbReference>
<evidence type="ECO:0000313" key="3">
    <source>
        <dbReference type="Proteomes" id="UP000535937"/>
    </source>
</evidence>
<keyword evidence="3" id="KW-1185">Reference proteome</keyword>
<dbReference type="Proteomes" id="UP000535937">
    <property type="component" value="Unassembled WGS sequence"/>
</dbReference>
<dbReference type="EMBL" id="JACHWZ010000009">
    <property type="protein sequence ID" value="MBB3061399.1"/>
    <property type="molecule type" value="Genomic_DNA"/>
</dbReference>
<evidence type="ECO:0000256" key="1">
    <source>
        <dbReference type="SAM" id="MobiDB-lite"/>
    </source>
</evidence>
<evidence type="ECO:0000313" key="2">
    <source>
        <dbReference type="EMBL" id="MBB3061399.1"/>
    </source>
</evidence>
<accession>A0A7W4WBU8</accession>
<comment type="caution">
    <text evidence="2">The sequence shown here is derived from an EMBL/GenBank/DDBJ whole genome shotgun (WGS) entry which is preliminary data.</text>
</comment>
<feature type="region of interest" description="Disordered" evidence="1">
    <location>
        <begin position="1"/>
        <end position="23"/>
    </location>
</feature>
<proteinExistence type="predicted"/>